<keyword evidence="2" id="KW-1185">Reference proteome</keyword>
<proteinExistence type="predicted"/>
<evidence type="ECO:0000313" key="2">
    <source>
        <dbReference type="Proteomes" id="UP000078576"/>
    </source>
</evidence>
<sequence length="324" mass="35248">MYRPLHIPLDLVPVRPPLGKLIHLLGPEDAAEAVPIRNNDGHVLGVPRVDEVDLAQLAQGLEVGQQVRVPEGLDVIEVEIAVGDELGSALGGDALALDVLADGGEEAQADLGVEHLEHGLLGAADQHGRVRADEVHHPPRRLRRPQVRHVRRLLPLAAAEGGEAGHAGPLLRRRADVLDLVHQHVDALVQPRRHALVQHLLELLLGHARLVQEVVAVRDPRPRQLLLVEHVDHLRDQVAHIDQLDERDQRRDAALAAVVCHLPGLVTREVVYGLLETGFDMSVSEDAQETDEYLCALLPRFFAGLSAELDEDCGAAEAGLGHVD</sequence>
<protein>
    <submittedName>
        <fullName evidence="1">Uncharacterized protein</fullName>
    </submittedName>
</protein>
<dbReference type="Proteomes" id="UP000078576">
    <property type="component" value="Unassembled WGS sequence"/>
</dbReference>
<accession>A0A194UYQ3</accession>
<organism evidence="1 2">
    <name type="scientific">Cytospora mali</name>
    <name type="common">Apple Valsa canker fungus</name>
    <name type="synonym">Valsa mali</name>
    <dbReference type="NCBI Taxonomy" id="578113"/>
    <lineage>
        <taxon>Eukaryota</taxon>
        <taxon>Fungi</taxon>
        <taxon>Dikarya</taxon>
        <taxon>Ascomycota</taxon>
        <taxon>Pezizomycotina</taxon>
        <taxon>Sordariomycetes</taxon>
        <taxon>Sordariomycetidae</taxon>
        <taxon>Diaporthales</taxon>
        <taxon>Cytosporaceae</taxon>
        <taxon>Cytospora</taxon>
    </lineage>
</organism>
<evidence type="ECO:0000313" key="1">
    <source>
        <dbReference type="EMBL" id="KUI56759.1"/>
    </source>
</evidence>
<reference evidence="2" key="1">
    <citation type="submission" date="2014-12" db="EMBL/GenBank/DDBJ databases">
        <title>Genome Sequence of Valsa Canker Pathogens Uncovers a Specific Adaption of Colonization on Woody Bark.</title>
        <authorList>
            <person name="Yin Z."/>
            <person name="Liu H."/>
            <person name="Gao X."/>
            <person name="Li Z."/>
            <person name="Song N."/>
            <person name="Ke X."/>
            <person name="Dai Q."/>
            <person name="Wu Y."/>
            <person name="Sun Y."/>
            <person name="Xu J.-R."/>
            <person name="Kang Z.K."/>
            <person name="Wang L."/>
            <person name="Huang L."/>
        </authorList>
    </citation>
    <scope>NUCLEOTIDE SEQUENCE [LARGE SCALE GENOMIC DNA]</scope>
    <source>
        <strain evidence="2">SXYL134</strain>
    </source>
</reference>
<dbReference type="AlphaFoldDB" id="A0A194UYQ3"/>
<name>A0A194UYQ3_CYTMA</name>
<dbReference type="EMBL" id="KN714692">
    <property type="protein sequence ID" value="KUI56759.1"/>
    <property type="molecule type" value="Genomic_DNA"/>
</dbReference>
<gene>
    <name evidence="1" type="ORF">VP1G_10881</name>
</gene>